<dbReference type="Proteomes" id="UP001431783">
    <property type="component" value="Unassembled WGS sequence"/>
</dbReference>
<evidence type="ECO:0000256" key="15">
    <source>
        <dbReference type="ARBA" id="ARBA00063146"/>
    </source>
</evidence>
<evidence type="ECO:0000313" key="17">
    <source>
        <dbReference type="EMBL" id="KAK9881539.1"/>
    </source>
</evidence>
<evidence type="ECO:0000256" key="2">
    <source>
        <dbReference type="ARBA" id="ARBA00004202"/>
    </source>
</evidence>
<comment type="subcellular location">
    <subcellularLocation>
        <location evidence="2">Cell membrane</location>
        <topology evidence="2">Peripheral membrane protein</topology>
    </subcellularLocation>
    <subcellularLocation>
        <location evidence="3">Cytoplasm</location>
    </subcellularLocation>
    <subcellularLocation>
        <location evidence="1">Mitochondrion</location>
    </subcellularLocation>
</comment>
<dbReference type="Gene3D" id="3.90.870.10">
    <property type="entry name" value="DHBP synthase"/>
    <property type="match status" value="1"/>
</dbReference>
<evidence type="ECO:0000256" key="11">
    <source>
        <dbReference type="ARBA" id="ARBA00023128"/>
    </source>
</evidence>
<dbReference type="PROSITE" id="PS51163">
    <property type="entry name" value="YRDC"/>
    <property type="match status" value="1"/>
</dbReference>
<protein>
    <recommendedName>
        <fullName evidence="6">Threonylcarbamoyl-AMP synthase</fullName>
        <ecNumber evidence="5">2.7.7.87</ecNumber>
    </recommendedName>
</protein>
<dbReference type="AlphaFoldDB" id="A0AAW1UEX1"/>
<keyword evidence="10" id="KW-0809">Transit peptide</keyword>
<evidence type="ECO:0000256" key="1">
    <source>
        <dbReference type="ARBA" id="ARBA00004173"/>
    </source>
</evidence>
<keyword evidence="18" id="KW-1185">Reference proteome</keyword>
<evidence type="ECO:0000256" key="12">
    <source>
        <dbReference type="ARBA" id="ARBA00023136"/>
    </source>
</evidence>
<dbReference type="FunFam" id="3.90.870.10:FF:000007">
    <property type="entry name" value="YrdC N6-threonylcarbamoyltransferase domain containing"/>
    <property type="match status" value="1"/>
</dbReference>
<reference evidence="17 18" key="1">
    <citation type="submission" date="2023-03" db="EMBL/GenBank/DDBJ databases">
        <title>Genome insight into feeding habits of ladybird beetles.</title>
        <authorList>
            <person name="Li H.-S."/>
            <person name="Huang Y.-H."/>
            <person name="Pang H."/>
        </authorList>
    </citation>
    <scope>NUCLEOTIDE SEQUENCE [LARGE SCALE GENOMIC DNA]</scope>
    <source>
        <strain evidence="17">SYSU_2023b</strain>
        <tissue evidence="17">Whole body</tissue>
    </source>
</reference>
<dbReference type="GO" id="GO:0061710">
    <property type="term" value="F:L-threonylcarbamoyladenylate synthase"/>
    <property type="evidence" value="ECO:0007669"/>
    <property type="project" value="UniProtKB-EC"/>
</dbReference>
<comment type="function">
    <text evidence="14">Cytoplasmic and mitochondrial threonylcarbamoyl-AMP synthase required for the formation of a threonylcarbamoyl group on adenosine at position 37 (t(6)A37) in tRNAs that read codons beginning with adenine. Catalyzes the conversion of L-threonine, HCO(3)(-)/CO(2) and ATP to give threonylcarbamoyl-AMP (TC-AMP) as the acyladenylate intermediate, with the release of diphosphate. Participates in t(6)A37 formation in cytoplasmic and mitochondrial tRNAs. May regulate the activity of some transporters.</text>
</comment>
<evidence type="ECO:0000256" key="4">
    <source>
        <dbReference type="ARBA" id="ARBA00007663"/>
    </source>
</evidence>
<evidence type="ECO:0000256" key="5">
    <source>
        <dbReference type="ARBA" id="ARBA00012584"/>
    </source>
</evidence>
<accession>A0AAW1UEX1</accession>
<dbReference type="NCBIfam" id="TIGR00057">
    <property type="entry name" value="L-threonylcarbamoyladenylate synthase"/>
    <property type="match status" value="1"/>
</dbReference>
<feature type="domain" description="YrdC-like" evidence="16">
    <location>
        <begin position="30"/>
        <end position="219"/>
    </location>
</feature>
<keyword evidence="7" id="KW-1003">Cell membrane</keyword>
<evidence type="ECO:0000256" key="9">
    <source>
        <dbReference type="ARBA" id="ARBA00022679"/>
    </source>
</evidence>
<evidence type="ECO:0000256" key="6">
    <source>
        <dbReference type="ARBA" id="ARBA00015492"/>
    </source>
</evidence>
<comment type="caution">
    <text evidence="17">The sequence shown here is derived from an EMBL/GenBank/DDBJ whole genome shotgun (WGS) entry which is preliminary data.</text>
</comment>
<keyword evidence="9" id="KW-0808">Transferase</keyword>
<evidence type="ECO:0000256" key="3">
    <source>
        <dbReference type="ARBA" id="ARBA00004496"/>
    </source>
</evidence>
<evidence type="ECO:0000256" key="7">
    <source>
        <dbReference type="ARBA" id="ARBA00022475"/>
    </source>
</evidence>
<dbReference type="GO" id="GO:0005886">
    <property type="term" value="C:plasma membrane"/>
    <property type="evidence" value="ECO:0007669"/>
    <property type="project" value="UniProtKB-SubCell"/>
</dbReference>
<dbReference type="InterPro" id="IPR017945">
    <property type="entry name" value="DHBP_synth_RibB-like_a/b_dom"/>
</dbReference>
<evidence type="ECO:0000256" key="14">
    <source>
        <dbReference type="ARBA" id="ARBA00058524"/>
    </source>
</evidence>
<dbReference type="EC" id="2.7.7.87" evidence="5"/>
<keyword evidence="11" id="KW-0496">Mitochondrion</keyword>
<evidence type="ECO:0000313" key="18">
    <source>
        <dbReference type="Proteomes" id="UP001431783"/>
    </source>
</evidence>
<comment type="subunit">
    <text evidence="15">Interacts with RSC1A1.</text>
</comment>
<organism evidence="17 18">
    <name type="scientific">Henosepilachna vigintioctopunctata</name>
    <dbReference type="NCBI Taxonomy" id="420089"/>
    <lineage>
        <taxon>Eukaryota</taxon>
        <taxon>Metazoa</taxon>
        <taxon>Ecdysozoa</taxon>
        <taxon>Arthropoda</taxon>
        <taxon>Hexapoda</taxon>
        <taxon>Insecta</taxon>
        <taxon>Pterygota</taxon>
        <taxon>Neoptera</taxon>
        <taxon>Endopterygota</taxon>
        <taxon>Coleoptera</taxon>
        <taxon>Polyphaga</taxon>
        <taxon>Cucujiformia</taxon>
        <taxon>Coccinelloidea</taxon>
        <taxon>Coccinellidae</taxon>
        <taxon>Epilachninae</taxon>
        <taxon>Epilachnini</taxon>
        <taxon>Henosepilachna</taxon>
    </lineage>
</organism>
<evidence type="ECO:0000256" key="13">
    <source>
        <dbReference type="ARBA" id="ARBA00048366"/>
    </source>
</evidence>
<dbReference type="GO" id="GO:0005739">
    <property type="term" value="C:mitochondrion"/>
    <property type="evidence" value="ECO:0007669"/>
    <property type="project" value="UniProtKB-SubCell"/>
</dbReference>
<dbReference type="EMBL" id="JARQZJ010000069">
    <property type="protein sequence ID" value="KAK9881539.1"/>
    <property type="molecule type" value="Genomic_DNA"/>
</dbReference>
<dbReference type="InterPro" id="IPR050156">
    <property type="entry name" value="TC-AMP_synthase_SUA5"/>
</dbReference>
<evidence type="ECO:0000256" key="10">
    <source>
        <dbReference type="ARBA" id="ARBA00022946"/>
    </source>
</evidence>
<name>A0AAW1UEX1_9CUCU</name>
<dbReference type="Pfam" id="PF01300">
    <property type="entry name" value="Sua5_yciO_yrdC"/>
    <property type="match status" value="1"/>
</dbReference>
<dbReference type="PANTHER" id="PTHR17490">
    <property type="entry name" value="SUA5"/>
    <property type="match status" value="1"/>
</dbReference>
<sequence length="237" mass="26063">MFRRYLSIMKTKVFTQARVSRQDIIKVDDLEAESHAVKLLNAGGIIALPTDTIYGIACDATNVTAISKLYSVKCRNENKPLAICLGEVKDLKNWAVVNHLPKDLLSNLLPGPVTLLLESANDTLDKSLIHQGKIGIRIPDYKFIRTLANGVHKPLALTSANLSTQPSSVRIEEFIVIWNKLDAVFDGGCLNISDKSRNGSTIVDLSEKGFYSIVRDGMALDKTCKILHQFGLGLSLN</sequence>
<gene>
    <name evidence="17" type="ORF">WA026_016417</name>
</gene>
<dbReference type="PANTHER" id="PTHR17490:SF10">
    <property type="entry name" value="THREONYLCARBAMOYL-AMP SYNTHASE"/>
    <property type="match status" value="1"/>
</dbReference>
<evidence type="ECO:0000256" key="8">
    <source>
        <dbReference type="ARBA" id="ARBA00022490"/>
    </source>
</evidence>
<comment type="similarity">
    <text evidence="4">Belongs to the SUA5 family.</text>
</comment>
<keyword evidence="12" id="KW-0472">Membrane</keyword>
<keyword evidence="8" id="KW-0963">Cytoplasm</keyword>
<dbReference type="SUPFAM" id="SSF55821">
    <property type="entry name" value="YrdC/RibB"/>
    <property type="match status" value="1"/>
</dbReference>
<proteinExistence type="inferred from homology"/>
<dbReference type="InterPro" id="IPR006070">
    <property type="entry name" value="Sua5-like_dom"/>
</dbReference>
<evidence type="ECO:0000259" key="16">
    <source>
        <dbReference type="PROSITE" id="PS51163"/>
    </source>
</evidence>
<dbReference type="GO" id="GO:0006450">
    <property type="term" value="P:regulation of translational fidelity"/>
    <property type="evidence" value="ECO:0007669"/>
    <property type="project" value="TreeGrafter"/>
</dbReference>
<dbReference type="GO" id="GO:0000049">
    <property type="term" value="F:tRNA binding"/>
    <property type="evidence" value="ECO:0007669"/>
    <property type="project" value="TreeGrafter"/>
</dbReference>
<dbReference type="GO" id="GO:0003725">
    <property type="term" value="F:double-stranded RNA binding"/>
    <property type="evidence" value="ECO:0007669"/>
    <property type="project" value="InterPro"/>
</dbReference>
<comment type="catalytic activity">
    <reaction evidence="13">
        <text>L-threonine + hydrogencarbonate + ATP = L-threonylcarbamoyladenylate + diphosphate + H2O</text>
        <dbReference type="Rhea" id="RHEA:36407"/>
        <dbReference type="ChEBI" id="CHEBI:15377"/>
        <dbReference type="ChEBI" id="CHEBI:17544"/>
        <dbReference type="ChEBI" id="CHEBI:30616"/>
        <dbReference type="ChEBI" id="CHEBI:33019"/>
        <dbReference type="ChEBI" id="CHEBI:57926"/>
        <dbReference type="ChEBI" id="CHEBI:73682"/>
        <dbReference type="EC" id="2.7.7.87"/>
    </reaction>
</comment>